<dbReference type="PANTHER" id="PTHR38474:SF1">
    <property type="entry name" value="SLR0299 PROTEIN"/>
    <property type="match status" value="1"/>
</dbReference>
<dbReference type="InterPro" id="IPR023213">
    <property type="entry name" value="CAT-like_dom_sf"/>
</dbReference>
<evidence type="ECO:0000256" key="1">
    <source>
        <dbReference type="PIRSR" id="PIRSR000440-1"/>
    </source>
</evidence>
<dbReference type="RefSeq" id="WP_099149726.1">
    <property type="nucleotide sequence ID" value="NZ_PDUD01000014.1"/>
</dbReference>
<dbReference type="EMBL" id="PDUD01000014">
    <property type="protein sequence ID" value="PHN06882.1"/>
    <property type="molecule type" value="Genomic_DNA"/>
</dbReference>
<dbReference type="Proteomes" id="UP000223913">
    <property type="component" value="Unassembled WGS sequence"/>
</dbReference>
<dbReference type="GO" id="GO:0008811">
    <property type="term" value="F:chloramphenicol O-acetyltransferase activity"/>
    <property type="evidence" value="ECO:0007669"/>
    <property type="project" value="InterPro"/>
</dbReference>
<dbReference type="Pfam" id="PF00302">
    <property type="entry name" value="CAT"/>
    <property type="match status" value="1"/>
</dbReference>
<dbReference type="SUPFAM" id="SSF52777">
    <property type="entry name" value="CoA-dependent acyltransferases"/>
    <property type="match status" value="1"/>
</dbReference>
<organism evidence="2 3">
    <name type="scientific">Flavilitoribacter nigricans (strain ATCC 23147 / DSM 23189 / NBRC 102662 / NCIMB 1420 / SS-2)</name>
    <name type="common">Lewinella nigricans</name>
    <dbReference type="NCBI Taxonomy" id="1122177"/>
    <lineage>
        <taxon>Bacteria</taxon>
        <taxon>Pseudomonadati</taxon>
        <taxon>Bacteroidota</taxon>
        <taxon>Saprospiria</taxon>
        <taxon>Saprospirales</taxon>
        <taxon>Lewinellaceae</taxon>
        <taxon>Flavilitoribacter</taxon>
    </lineage>
</organism>
<reference evidence="2 3" key="1">
    <citation type="submission" date="2017-10" db="EMBL/GenBank/DDBJ databases">
        <title>The draft genome sequence of Lewinella nigricans NBRC 102662.</title>
        <authorList>
            <person name="Wang K."/>
        </authorList>
    </citation>
    <scope>NUCLEOTIDE SEQUENCE [LARGE SCALE GENOMIC DNA]</scope>
    <source>
        <strain evidence="2 3">NBRC 102662</strain>
    </source>
</reference>
<protein>
    <submittedName>
        <fullName evidence="2">Chloramphenicol acetyltransferase</fullName>
    </submittedName>
</protein>
<keyword evidence="3" id="KW-1185">Reference proteome</keyword>
<dbReference type="PIRSF" id="PIRSF000440">
    <property type="entry name" value="CAT"/>
    <property type="match status" value="1"/>
</dbReference>
<dbReference type="Gene3D" id="3.30.559.10">
    <property type="entry name" value="Chloramphenicol acetyltransferase-like domain"/>
    <property type="match status" value="1"/>
</dbReference>
<sequence>MRKIVFEDAHRQKHFDFFRNMDQPHFNVCIQADISDTLDAIKKEGLHFTSTLVYLVSRAANSIPCFRQRIRGEEIVEHAAVHPSFTVQTQVSEVFSFCYVDYQPAYPQFVEAVRSAIDRMQEDPSFEDEAHRDDYLFLSSLPWLRFTGLTHAMHYSPVDSVPRITWGKFYKEGTISRIPLSVQVHHALVDGRNVGEFCELFEDLAANPADWAV</sequence>
<comment type="caution">
    <text evidence="2">The sequence shown here is derived from an EMBL/GenBank/DDBJ whole genome shotgun (WGS) entry which is preliminary data.</text>
</comment>
<name>A0A2D0NEG0_FLAN2</name>
<dbReference type="OrthoDB" id="9801766at2"/>
<gene>
    <name evidence="2" type="ORF">CRP01_09170</name>
</gene>
<keyword evidence="2" id="KW-0808">Transferase</keyword>
<evidence type="ECO:0000313" key="3">
    <source>
        <dbReference type="Proteomes" id="UP000223913"/>
    </source>
</evidence>
<proteinExistence type="predicted"/>
<dbReference type="PANTHER" id="PTHR38474">
    <property type="entry name" value="SLR0299 PROTEIN"/>
    <property type="match status" value="1"/>
</dbReference>
<dbReference type="AlphaFoldDB" id="A0A2D0NEG0"/>
<dbReference type="SMART" id="SM01059">
    <property type="entry name" value="CAT"/>
    <property type="match status" value="1"/>
</dbReference>
<dbReference type="InterPro" id="IPR001707">
    <property type="entry name" value="Cmp_AcTrfase"/>
</dbReference>
<feature type="active site" description="Proton acceptor" evidence="1">
    <location>
        <position position="186"/>
    </location>
</feature>
<accession>A0A2D0NEG0</accession>
<evidence type="ECO:0000313" key="2">
    <source>
        <dbReference type="EMBL" id="PHN06882.1"/>
    </source>
</evidence>